<evidence type="ECO:0000313" key="1">
    <source>
        <dbReference type="EMBL" id="OQK17775.1"/>
    </source>
</evidence>
<dbReference type="RefSeq" id="WP_080522385.1">
    <property type="nucleotide sequence ID" value="NZ_LPUF01000001.1"/>
</dbReference>
<dbReference type="EMBL" id="LPUF01000001">
    <property type="protein sequence ID" value="OQK17775.1"/>
    <property type="molecule type" value="Genomic_DNA"/>
</dbReference>
<reference evidence="1 2" key="1">
    <citation type="submission" date="2015-12" db="EMBL/GenBank/DDBJ databases">
        <authorList>
            <person name="Shamseldin A."/>
            <person name="Moawad H."/>
            <person name="Abd El-Rahim W.M."/>
            <person name="Sadowsky M.J."/>
        </authorList>
    </citation>
    <scope>NUCLEOTIDE SEQUENCE [LARGE SCALE GENOMIC DNA]</scope>
    <source>
        <strain evidence="1 2">WF1</strain>
    </source>
</reference>
<dbReference type="STRING" id="1420851.AU255_07905"/>
<organism evidence="1 2">
    <name type="scientific">Methyloprofundus sedimenti</name>
    <dbReference type="NCBI Taxonomy" id="1420851"/>
    <lineage>
        <taxon>Bacteria</taxon>
        <taxon>Pseudomonadati</taxon>
        <taxon>Pseudomonadota</taxon>
        <taxon>Gammaproteobacteria</taxon>
        <taxon>Methylococcales</taxon>
        <taxon>Methylococcaceae</taxon>
        <taxon>Methyloprofundus</taxon>
    </lineage>
</organism>
<comment type="caution">
    <text evidence="1">The sequence shown here is derived from an EMBL/GenBank/DDBJ whole genome shotgun (WGS) entry which is preliminary data.</text>
</comment>
<sequence length="591" mass="66444">MDYSEFLRIFEVRASNLNWFLGAGCSIAAGIPSAYDIIWDCKSRLYCSENGVPRSSVSDISNPAIQQVIQDYLETKDIFPKSEADGDDYTYYFEKAISSPSDRQAYIQELMKNSSPSYGHLVLASLAKISKAPIVWTTNFDKLYENSIFKVYGTSNDLVVADLGEPEKAAKAIDARTAPLLVKLHGDFHSERLKNTEKELQSQDERMRTALSKACMTYGLCIIGYSGRDNSIMDVLIHAAEDKNNFPHGIFWFNKAGVEPLDNVTRLIRTALSNGIDAHIIEINNFDETLDQIRRYIGPFPGEVENILKSKESRLTESPIRGEARIAPYLRINAVVVNTYPTTCKLVDSDLNGGYKLIQEEIKNTDANIVARRIKKGMIVFGQDQEIKKAFKQHNVKRIQVYGIDQGRLAYPSEESKLVFDAFCKALSRHTNLILEERRDDKYLIADKSKINIAIFNTLVSSAVSDTEGVVPKTNIKWVEACKVKLDYKFNRYWIVLEPRTLLYIDEASTEEEITKAKSFVKEKTAPRWTHGSNIPTGYNQVMGSILAGWISIIRGGTNSSSISLPVLGINDNIDPVFEVSFNTVISGKVR</sequence>
<accession>A0A1V8M8A0</accession>
<dbReference type="Pfam" id="PF13289">
    <property type="entry name" value="SIR2_2"/>
    <property type="match status" value="1"/>
</dbReference>
<dbReference type="OrthoDB" id="288285at2"/>
<keyword evidence="2" id="KW-1185">Reference proteome</keyword>
<evidence type="ECO:0000313" key="2">
    <source>
        <dbReference type="Proteomes" id="UP000191980"/>
    </source>
</evidence>
<dbReference type="SUPFAM" id="SSF52467">
    <property type="entry name" value="DHS-like NAD/FAD-binding domain"/>
    <property type="match status" value="1"/>
</dbReference>
<dbReference type="AlphaFoldDB" id="A0A1V8M8A0"/>
<dbReference type="Gene3D" id="3.40.50.1220">
    <property type="entry name" value="TPP-binding domain"/>
    <property type="match status" value="1"/>
</dbReference>
<dbReference type="Proteomes" id="UP000191980">
    <property type="component" value="Unassembled WGS sequence"/>
</dbReference>
<proteinExistence type="predicted"/>
<gene>
    <name evidence="1" type="ORF">AU255_07905</name>
</gene>
<name>A0A1V8M8A0_9GAMM</name>
<dbReference type="InterPro" id="IPR029035">
    <property type="entry name" value="DHS-like_NAD/FAD-binding_dom"/>
</dbReference>
<protein>
    <submittedName>
        <fullName evidence="1">Uncharacterized protein</fullName>
    </submittedName>
</protein>